<dbReference type="InterPro" id="IPR010099">
    <property type="entry name" value="SDR39U1"/>
</dbReference>
<comment type="caution">
    <text evidence="4">The sequence shown here is derived from an EMBL/GenBank/DDBJ whole genome shotgun (WGS) entry which is preliminary data.</text>
</comment>
<proteinExistence type="inferred from homology"/>
<dbReference type="PANTHER" id="PTHR11092:SF0">
    <property type="entry name" value="EPIMERASE FAMILY PROTEIN SDR39U1"/>
    <property type="match status" value="1"/>
</dbReference>
<protein>
    <submittedName>
        <fullName evidence="4">TIGR01777 family protein</fullName>
    </submittedName>
</protein>
<dbReference type="InterPro" id="IPR013549">
    <property type="entry name" value="DUF1731"/>
</dbReference>
<organism evidence="4 5">
    <name type="scientific">Ancylomarina longa</name>
    <dbReference type="NCBI Taxonomy" id="2487017"/>
    <lineage>
        <taxon>Bacteria</taxon>
        <taxon>Pseudomonadati</taxon>
        <taxon>Bacteroidota</taxon>
        <taxon>Bacteroidia</taxon>
        <taxon>Marinilabiliales</taxon>
        <taxon>Marinifilaceae</taxon>
        <taxon>Ancylomarina</taxon>
    </lineage>
</organism>
<dbReference type="InterPro" id="IPR036291">
    <property type="entry name" value="NAD(P)-bd_dom_sf"/>
</dbReference>
<dbReference type="OrthoDB" id="329806at2"/>
<dbReference type="PANTHER" id="PTHR11092">
    <property type="entry name" value="SUGAR NUCLEOTIDE EPIMERASE RELATED"/>
    <property type="match status" value="1"/>
</dbReference>
<dbReference type="InterPro" id="IPR001509">
    <property type="entry name" value="Epimerase_deHydtase"/>
</dbReference>
<dbReference type="Pfam" id="PF01370">
    <property type="entry name" value="Epimerase"/>
    <property type="match status" value="1"/>
</dbReference>
<evidence type="ECO:0000313" key="4">
    <source>
        <dbReference type="EMBL" id="RUT80044.1"/>
    </source>
</evidence>
<dbReference type="RefSeq" id="WP_127342184.1">
    <property type="nucleotide sequence ID" value="NZ_RJJX01000001.1"/>
</dbReference>
<sequence>MKIGISGSNGFVGSHLRSYLDKILQAEIIAITRKLLYSDPKDLALFLEDCEVIIHLSGAPIVSRWTKKRMKVLRDSRVLTTQTLAKAIILMHKKPKLFISTSAVGIYNSLQLHDDFSKNYGNDFLSQLCQEWENATNPIQAIGVRTVIFRLGLVLSPDGGILRRISPVFKFGMGGKIGNGQQAFPFIHINDLLCAYLHVIQNDRSVGIYNLVAPEIISNIDFTQILKLHFKMPAIFTVPSYLLHLIFLGGADALLNGQKVVSKRLKSEGYKFRNVTINSIYG</sequence>
<evidence type="ECO:0000259" key="2">
    <source>
        <dbReference type="Pfam" id="PF01370"/>
    </source>
</evidence>
<comment type="similarity">
    <text evidence="1">Belongs to the NAD(P)-dependent epimerase/dehydratase family. SDR39U1 subfamily.</text>
</comment>
<dbReference type="Gene3D" id="3.40.50.720">
    <property type="entry name" value="NAD(P)-binding Rossmann-like Domain"/>
    <property type="match status" value="1"/>
</dbReference>
<accession>A0A434AZS7</accession>
<dbReference type="SUPFAM" id="SSF51735">
    <property type="entry name" value="NAD(P)-binding Rossmann-fold domains"/>
    <property type="match status" value="1"/>
</dbReference>
<reference evidence="4 5" key="1">
    <citation type="submission" date="2018-11" db="EMBL/GenBank/DDBJ databases">
        <title>Parancylomarina longa gen. nov., sp. nov., isolated from sediments of southern Okinawa.</title>
        <authorList>
            <person name="Fu T."/>
        </authorList>
    </citation>
    <scope>NUCLEOTIDE SEQUENCE [LARGE SCALE GENOMIC DNA]</scope>
    <source>
        <strain evidence="4 5">T3-2 S1-C</strain>
    </source>
</reference>
<gene>
    <name evidence="4" type="ORF">DLK05_01420</name>
</gene>
<evidence type="ECO:0000259" key="3">
    <source>
        <dbReference type="Pfam" id="PF08338"/>
    </source>
</evidence>
<dbReference type="AlphaFoldDB" id="A0A434AZS7"/>
<evidence type="ECO:0000256" key="1">
    <source>
        <dbReference type="ARBA" id="ARBA00009353"/>
    </source>
</evidence>
<feature type="domain" description="NAD-dependent epimerase/dehydratase" evidence="2">
    <location>
        <begin position="5"/>
        <end position="210"/>
    </location>
</feature>
<dbReference type="NCBIfam" id="TIGR01777">
    <property type="entry name" value="yfcH"/>
    <property type="match status" value="1"/>
</dbReference>
<name>A0A434AZS7_9BACT</name>
<dbReference type="Pfam" id="PF08338">
    <property type="entry name" value="DUF1731"/>
    <property type="match status" value="1"/>
</dbReference>
<dbReference type="EMBL" id="RJJX01000001">
    <property type="protein sequence ID" value="RUT80044.1"/>
    <property type="molecule type" value="Genomic_DNA"/>
</dbReference>
<evidence type="ECO:0000313" key="5">
    <source>
        <dbReference type="Proteomes" id="UP000282985"/>
    </source>
</evidence>
<dbReference type="Proteomes" id="UP000282985">
    <property type="component" value="Unassembled WGS sequence"/>
</dbReference>
<feature type="domain" description="DUF1731" evidence="3">
    <location>
        <begin position="238"/>
        <end position="278"/>
    </location>
</feature>
<keyword evidence="5" id="KW-1185">Reference proteome</keyword>